<dbReference type="PANTHER" id="PTHR36845">
    <property type="entry name" value="HYDROLASE, PUTATIVE (AFU_ORTHOLOGUE AFUA_7G05090)-RELATED"/>
    <property type="match status" value="1"/>
</dbReference>
<organism evidence="3 4">
    <name type="scientific">Debaryomyces fabryi</name>
    <dbReference type="NCBI Taxonomy" id="58627"/>
    <lineage>
        <taxon>Eukaryota</taxon>
        <taxon>Fungi</taxon>
        <taxon>Dikarya</taxon>
        <taxon>Ascomycota</taxon>
        <taxon>Saccharomycotina</taxon>
        <taxon>Pichiomycetes</taxon>
        <taxon>Debaryomycetaceae</taxon>
        <taxon>Debaryomyces</taxon>
    </lineage>
</organism>
<sequence>MSTQTYLDEIKDKLYGDSTVAKIWGVALPALSEQKPRTEFPDYSKGSRYSTKDVDYWTSGFFPGSLYTLVERNDKYPDYFPSEKIHPVKLEYAARWWSHPLKSKATKTDNHDIGFMMEPSFNKELEHSGDKECKDILITAANSLATRFDDKVGCIRSWDDFFGIWPSSYEKELIVIIDNMCNLNLLYRGAQLSGDLRLSTIATTHAETTMKNHFREDWSSYHVVVYDRETGNVSKKHTAQGYADESPWARGQAWGILGYAEAYYFTKNQKFLDTAKRIVKYYLSQLPEDGVPPWDFHAPDKHIRDVSSGMAAAFGMLKIYEYTKEEQYLNSALKLVFNCTRLCFNEKSILHEDGTVDLGNTDTILNGSTFNNNPDAPEEHRMSDHGLVYADYYFLMIGNKLLELGLYK</sequence>
<name>A0A0V1PX32_9ASCO</name>
<accession>A0A0V1PX32</accession>
<dbReference type="SUPFAM" id="SSF48208">
    <property type="entry name" value="Six-hairpin glycosidases"/>
    <property type="match status" value="1"/>
</dbReference>
<dbReference type="AlphaFoldDB" id="A0A0V1PX32"/>
<evidence type="ECO:0000313" key="3">
    <source>
        <dbReference type="EMBL" id="KSA00807.1"/>
    </source>
</evidence>
<dbReference type="GO" id="GO:0052757">
    <property type="term" value="F:chondroitin hydrolase activity"/>
    <property type="evidence" value="ECO:0007669"/>
    <property type="project" value="TreeGrafter"/>
</dbReference>
<dbReference type="RefSeq" id="XP_015466909.1">
    <property type="nucleotide sequence ID" value="XM_015612285.1"/>
</dbReference>
<dbReference type="InterPro" id="IPR008928">
    <property type="entry name" value="6-hairpin_glycosidase_sf"/>
</dbReference>
<evidence type="ECO:0000256" key="1">
    <source>
        <dbReference type="ARBA" id="ARBA00022801"/>
    </source>
</evidence>
<dbReference type="EMBL" id="LMYN01000074">
    <property type="protein sequence ID" value="KSA00807.1"/>
    <property type="molecule type" value="Genomic_DNA"/>
</dbReference>
<dbReference type="InterPro" id="IPR012341">
    <property type="entry name" value="6hp_glycosidase-like_sf"/>
</dbReference>
<dbReference type="Gene3D" id="1.50.10.10">
    <property type="match status" value="1"/>
</dbReference>
<evidence type="ECO:0008006" key="5">
    <source>
        <dbReference type="Google" id="ProtNLM"/>
    </source>
</evidence>
<keyword evidence="1" id="KW-0378">Hydrolase</keyword>
<comment type="caution">
    <text evidence="3">The sequence shown here is derived from an EMBL/GenBank/DDBJ whole genome shotgun (WGS) entry which is preliminary data.</text>
</comment>
<comment type="similarity">
    <text evidence="2">Belongs to the glycosyl hydrolase 88 family.</text>
</comment>
<dbReference type="PANTHER" id="PTHR36845:SF1">
    <property type="entry name" value="HYDROLASE, PUTATIVE (AFU_ORTHOLOGUE AFUA_7G05090)-RELATED"/>
    <property type="match status" value="1"/>
</dbReference>
<dbReference type="OrthoDB" id="2317065at2759"/>
<dbReference type="GeneID" id="26840465"/>
<dbReference type="GO" id="GO:0000272">
    <property type="term" value="P:polysaccharide catabolic process"/>
    <property type="evidence" value="ECO:0007669"/>
    <property type="project" value="TreeGrafter"/>
</dbReference>
<keyword evidence="4" id="KW-1185">Reference proteome</keyword>
<protein>
    <recommendedName>
        <fullName evidence="5">Unsaturated glucuronyl hydrolase</fullName>
    </recommendedName>
</protein>
<reference evidence="3 4" key="1">
    <citation type="submission" date="2015-11" db="EMBL/GenBank/DDBJ databases">
        <title>The genome of Debaryomyces fabryi.</title>
        <authorList>
            <person name="Tafer H."/>
            <person name="Lopandic K."/>
        </authorList>
    </citation>
    <scope>NUCLEOTIDE SEQUENCE [LARGE SCALE GENOMIC DNA]</scope>
    <source>
        <strain evidence="3 4">CBS 789</strain>
    </source>
</reference>
<evidence type="ECO:0000256" key="2">
    <source>
        <dbReference type="ARBA" id="ARBA00038358"/>
    </source>
</evidence>
<gene>
    <name evidence="3" type="ORF">AC631_03456</name>
</gene>
<dbReference type="InterPro" id="IPR052369">
    <property type="entry name" value="UG_Glycosaminoglycan_Hydrolase"/>
</dbReference>
<dbReference type="Proteomes" id="UP000054251">
    <property type="component" value="Unassembled WGS sequence"/>
</dbReference>
<proteinExistence type="inferred from homology"/>
<evidence type="ECO:0000313" key="4">
    <source>
        <dbReference type="Proteomes" id="UP000054251"/>
    </source>
</evidence>